<evidence type="ECO:0000259" key="7">
    <source>
        <dbReference type="PROSITE" id="PS51085"/>
    </source>
</evidence>
<dbReference type="GO" id="GO:0009055">
    <property type="term" value="F:electron transfer activity"/>
    <property type="evidence" value="ECO:0007669"/>
    <property type="project" value="TreeGrafter"/>
</dbReference>
<evidence type="ECO:0000256" key="3">
    <source>
        <dbReference type="ARBA" id="ARBA00022723"/>
    </source>
</evidence>
<dbReference type="InterPro" id="IPR036010">
    <property type="entry name" value="2Fe-2S_ferredoxin-like_sf"/>
</dbReference>
<dbReference type="PANTHER" id="PTHR23426:SF65">
    <property type="entry name" value="FERREDOXIN-2, MITOCHONDRIAL"/>
    <property type="match status" value="1"/>
</dbReference>
<comment type="similarity">
    <text evidence="1">Belongs to the adrenodoxin/putidaredoxin family.</text>
</comment>
<dbReference type="EMBL" id="PGFZ01000001">
    <property type="protein sequence ID" value="POZ53546.1"/>
    <property type="molecule type" value="Genomic_DNA"/>
</dbReference>
<keyword evidence="4" id="KW-0408">Iron</keyword>
<evidence type="ECO:0000256" key="4">
    <source>
        <dbReference type="ARBA" id="ARBA00023004"/>
    </source>
</evidence>
<reference evidence="8 9" key="1">
    <citation type="submission" date="2017-11" db="EMBL/GenBank/DDBJ databases">
        <title>Draft Genome Sequence of Methylobacter psychrotolerans Sph1T, an Obligate Methanotroph from Low-Temperature Environments.</title>
        <authorList>
            <person name="Oshkin I.Y."/>
            <person name="Miroshnikov K."/>
            <person name="Belova S.E."/>
            <person name="Korzhenkov A."/>
            <person name="Toshchakov S.V."/>
            <person name="Dedysh S.N."/>
        </authorList>
    </citation>
    <scope>NUCLEOTIDE SEQUENCE [LARGE SCALE GENOMIC DNA]</scope>
    <source>
        <strain evidence="8 9">Sph1</strain>
    </source>
</reference>
<dbReference type="InterPro" id="IPR012675">
    <property type="entry name" value="Beta-grasp_dom_sf"/>
</dbReference>
<proteinExistence type="inferred from homology"/>
<feature type="domain" description="2Fe-2S ferredoxin-type" evidence="7">
    <location>
        <begin position="4"/>
        <end position="101"/>
    </location>
</feature>
<dbReference type="PANTHER" id="PTHR23426">
    <property type="entry name" value="FERREDOXIN/ADRENODOXIN"/>
    <property type="match status" value="1"/>
</dbReference>
<dbReference type="InterPro" id="IPR001041">
    <property type="entry name" value="2Fe-2S_ferredoxin-type"/>
</dbReference>
<dbReference type="Gene3D" id="3.10.20.30">
    <property type="match status" value="1"/>
</dbReference>
<gene>
    <name evidence="8" type="ORF">AADEFJLK_00574</name>
</gene>
<keyword evidence="2" id="KW-0001">2Fe-2S</keyword>
<dbReference type="RefSeq" id="WP_198328494.1">
    <property type="nucleotide sequence ID" value="NZ_CP022129.1"/>
</dbReference>
<dbReference type="CDD" id="cd00207">
    <property type="entry name" value="fer2"/>
    <property type="match status" value="1"/>
</dbReference>
<dbReference type="Proteomes" id="UP000237423">
    <property type="component" value="Unassembled WGS sequence"/>
</dbReference>
<comment type="cofactor">
    <cofactor evidence="6">
        <name>[2Fe-2S] cluster</name>
        <dbReference type="ChEBI" id="CHEBI:190135"/>
    </cofactor>
</comment>
<dbReference type="AlphaFoldDB" id="A0A2S5CRY9"/>
<dbReference type="InterPro" id="IPR001055">
    <property type="entry name" value="Adrenodoxin-like"/>
</dbReference>
<dbReference type="GO" id="GO:0140647">
    <property type="term" value="P:P450-containing electron transport chain"/>
    <property type="evidence" value="ECO:0007669"/>
    <property type="project" value="InterPro"/>
</dbReference>
<evidence type="ECO:0000256" key="6">
    <source>
        <dbReference type="ARBA" id="ARBA00034078"/>
    </source>
</evidence>
<sequence>MEAIKVRFEAQGLRTVEVMPETHLLDVLLERHVEVKQLCSRRGLCATCHVYVTKHPEQLSPPTPRESLTLAVLTGAQANSRLSCQAKVLGEGVEVALPDGLYIDSFESLEQLIGQRTQVPILHPVTGDILVPANKIIIRSIIEKLQHLNVDIEKVKNGDL</sequence>
<evidence type="ECO:0000256" key="2">
    <source>
        <dbReference type="ARBA" id="ARBA00022714"/>
    </source>
</evidence>
<keyword evidence="3" id="KW-0479">Metal-binding</keyword>
<dbReference type="Pfam" id="PF00111">
    <property type="entry name" value="Fer2"/>
    <property type="match status" value="1"/>
</dbReference>
<dbReference type="PROSITE" id="PS51085">
    <property type="entry name" value="2FE2S_FER_2"/>
    <property type="match status" value="1"/>
</dbReference>
<evidence type="ECO:0000256" key="1">
    <source>
        <dbReference type="ARBA" id="ARBA00010914"/>
    </source>
</evidence>
<keyword evidence="5" id="KW-0411">Iron-sulfur</keyword>
<dbReference type="GO" id="GO:0046872">
    <property type="term" value="F:metal ion binding"/>
    <property type="evidence" value="ECO:0007669"/>
    <property type="project" value="UniProtKB-KW"/>
</dbReference>
<comment type="caution">
    <text evidence="8">The sequence shown here is derived from an EMBL/GenBank/DDBJ whole genome shotgun (WGS) entry which is preliminary data.</text>
</comment>
<evidence type="ECO:0000256" key="5">
    <source>
        <dbReference type="ARBA" id="ARBA00023014"/>
    </source>
</evidence>
<evidence type="ECO:0000313" key="8">
    <source>
        <dbReference type="EMBL" id="POZ53546.1"/>
    </source>
</evidence>
<protein>
    <submittedName>
        <fullName evidence="8">(2Fe-2S)-binding protein</fullName>
    </submittedName>
</protein>
<accession>A0A2S5CRY9</accession>
<dbReference type="GO" id="GO:0051537">
    <property type="term" value="F:2 iron, 2 sulfur cluster binding"/>
    <property type="evidence" value="ECO:0007669"/>
    <property type="project" value="UniProtKB-KW"/>
</dbReference>
<dbReference type="SUPFAM" id="SSF54292">
    <property type="entry name" value="2Fe-2S ferredoxin-like"/>
    <property type="match status" value="1"/>
</dbReference>
<organism evidence="8 9">
    <name type="scientific">Methylovulum psychrotolerans</name>
    <dbReference type="NCBI Taxonomy" id="1704499"/>
    <lineage>
        <taxon>Bacteria</taxon>
        <taxon>Pseudomonadati</taxon>
        <taxon>Pseudomonadota</taxon>
        <taxon>Gammaproteobacteria</taxon>
        <taxon>Methylococcales</taxon>
        <taxon>Methylococcaceae</taxon>
        <taxon>Methylovulum</taxon>
    </lineage>
</organism>
<name>A0A2S5CRY9_9GAMM</name>
<evidence type="ECO:0000313" key="9">
    <source>
        <dbReference type="Proteomes" id="UP000237423"/>
    </source>
</evidence>